<dbReference type="EC" id="2.7.7.61" evidence="1"/>
<evidence type="ECO:0000256" key="4">
    <source>
        <dbReference type="ARBA" id="ARBA00048574"/>
    </source>
</evidence>
<evidence type="ECO:0000313" key="5">
    <source>
        <dbReference type="EMBL" id="KGF44618.1"/>
    </source>
</evidence>
<dbReference type="GO" id="GO:0050519">
    <property type="term" value="F:holo-citrate lyase synthase activity"/>
    <property type="evidence" value="ECO:0007669"/>
    <property type="project" value="UniProtKB-EC"/>
</dbReference>
<dbReference type="OrthoDB" id="114886at2"/>
<gene>
    <name evidence="5" type="ORF">HMPREF0647_06115</name>
</gene>
<protein>
    <recommendedName>
        <fullName evidence="1">citrate lyase holo-[acyl-carrier protein] synthase</fullName>
        <ecNumber evidence="1">2.7.7.61</ecNumber>
    </recommendedName>
</protein>
<keyword evidence="2" id="KW-0808">Transferase</keyword>
<dbReference type="AlphaFoldDB" id="A0A096ABY5"/>
<dbReference type="EMBL" id="JRNQ01000033">
    <property type="protein sequence ID" value="KGF44618.1"/>
    <property type="molecule type" value="Genomic_DNA"/>
</dbReference>
<dbReference type="RefSeq" id="WP_036867073.1">
    <property type="nucleotide sequence ID" value="NZ_JRNQ01000033.1"/>
</dbReference>
<evidence type="ECO:0000313" key="6">
    <source>
        <dbReference type="Proteomes" id="UP000029525"/>
    </source>
</evidence>
<dbReference type="GO" id="GO:0051191">
    <property type="term" value="P:prosthetic group biosynthetic process"/>
    <property type="evidence" value="ECO:0007669"/>
    <property type="project" value="InterPro"/>
</dbReference>
<dbReference type="Proteomes" id="UP000029525">
    <property type="component" value="Unassembled WGS sequence"/>
</dbReference>
<name>A0A096ABY5_9BACT</name>
<comment type="caution">
    <text evidence="5">The sequence shown here is derived from an EMBL/GenBank/DDBJ whole genome shotgun (WGS) entry which is preliminary data.</text>
</comment>
<dbReference type="NCBIfam" id="TIGR03124">
    <property type="entry name" value="citrate_citX"/>
    <property type="match status" value="1"/>
</dbReference>
<dbReference type="Pfam" id="PF03802">
    <property type="entry name" value="CitX"/>
    <property type="match status" value="1"/>
</dbReference>
<evidence type="ECO:0000256" key="1">
    <source>
        <dbReference type="ARBA" id="ARBA00012524"/>
    </source>
</evidence>
<proteinExistence type="predicted"/>
<keyword evidence="3" id="KW-0548">Nucleotidyltransferase</keyword>
<dbReference type="InterPro" id="IPR005551">
    <property type="entry name" value="CitX"/>
</dbReference>
<accession>A0A096ABY5</accession>
<evidence type="ECO:0000256" key="3">
    <source>
        <dbReference type="ARBA" id="ARBA00022695"/>
    </source>
</evidence>
<reference evidence="5 6" key="1">
    <citation type="submission" date="2014-07" db="EMBL/GenBank/DDBJ databases">
        <authorList>
            <person name="McCorrison J."/>
            <person name="Sanka R."/>
            <person name="Torralba M."/>
            <person name="Gillis M."/>
            <person name="Haft D.H."/>
            <person name="Methe B."/>
            <person name="Sutton G."/>
            <person name="Nelson K.E."/>
        </authorList>
    </citation>
    <scope>NUCLEOTIDE SEQUENCE [LARGE SCALE GENOMIC DNA]</scope>
    <source>
        <strain evidence="5 6">DNF00320</strain>
    </source>
</reference>
<evidence type="ECO:0000256" key="2">
    <source>
        <dbReference type="ARBA" id="ARBA00022679"/>
    </source>
</evidence>
<sequence length="172" mass="19764">MTTRRITLNELLQSREQRWAKQLELINAYPYTTLVCLTVIMPGNVKRNSLSLTVAHAAVEAIQQHFMGNTIDLQKCDLETGYEAYLLTTLPKEKAKHIACQIEDSHPLGRLFDVDVINEEGHPIPRLAIGEAPRKCLICDNEARYCMRNHTHTQEELQHKIAQMIEAYVRRV</sequence>
<comment type="catalytic activity">
    <reaction evidence="4">
        <text>apo-[citrate lyase ACP] + 2'-(5''-triphospho-alpha-D-ribosyl)-3'-dephospho-CoA = holo-[citrate lyase ACP] + diphosphate</text>
        <dbReference type="Rhea" id="RHEA:16333"/>
        <dbReference type="Rhea" id="RHEA-COMP:10157"/>
        <dbReference type="Rhea" id="RHEA-COMP:10158"/>
        <dbReference type="ChEBI" id="CHEBI:29999"/>
        <dbReference type="ChEBI" id="CHEBI:33019"/>
        <dbReference type="ChEBI" id="CHEBI:61378"/>
        <dbReference type="ChEBI" id="CHEBI:82683"/>
        <dbReference type="EC" id="2.7.7.61"/>
    </reaction>
</comment>
<organism evidence="5 6">
    <name type="scientific">Prevotella bivia DNF00320</name>
    <dbReference type="NCBI Taxonomy" id="1401068"/>
    <lineage>
        <taxon>Bacteria</taxon>
        <taxon>Pseudomonadati</taxon>
        <taxon>Bacteroidota</taxon>
        <taxon>Bacteroidia</taxon>
        <taxon>Bacteroidales</taxon>
        <taxon>Prevotellaceae</taxon>
        <taxon>Prevotella</taxon>
    </lineage>
</organism>